<reference evidence="1 2" key="1">
    <citation type="submission" date="2020-03" db="EMBL/GenBank/DDBJ databases">
        <title>Draft Genome Sequence of Cudoniella acicularis.</title>
        <authorList>
            <person name="Buettner E."/>
            <person name="Kellner H."/>
        </authorList>
    </citation>
    <scope>NUCLEOTIDE SEQUENCE [LARGE SCALE GENOMIC DNA]</scope>
    <source>
        <strain evidence="1 2">DSM 108380</strain>
    </source>
</reference>
<dbReference type="AlphaFoldDB" id="A0A8H4RAT8"/>
<evidence type="ECO:0000313" key="1">
    <source>
        <dbReference type="EMBL" id="KAF4625359.1"/>
    </source>
</evidence>
<dbReference type="Proteomes" id="UP000566819">
    <property type="component" value="Unassembled WGS sequence"/>
</dbReference>
<proteinExistence type="predicted"/>
<evidence type="ECO:0000313" key="2">
    <source>
        <dbReference type="Proteomes" id="UP000566819"/>
    </source>
</evidence>
<sequence length="153" mass="16984">MSGPLQFRTEWGSPWTKYEKIYDVELGAPWKWLFERPPPLSLSMTELSSPPLKLSQPTTASIVLRHIPVSLERIVRSPAYPDERQLAAILGQQVVPVAAYPGKEGFEHGSLTCSNILLNTNGGVKTKCCHVISQPSGEPHDVRALSFITMELM</sequence>
<protein>
    <submittedName>
        <fullName evidence="1">Uncharacterized protein</fullName>
    </submittedName>
</protein>
<gene>
    <name evidence="1" type="ORF">G7Y89_g12809</name>
</gene>
<organism evidence="1 2">
    <name type="scientific">Cudoniella acicularis</name>
    <dbReference type="NCBI Taxonomy" id="354080"/>
    <lineage>
        <taxon>Eukaryota</taxon>
        <taxon>Fungi</taxon>
        <taxon>Dikarya</taxon>
        <taxon>Ascomycota</taxon>
        <taxon>Pezizomycotina</taxon>
        <taxon>Leotiomycetes</taxon>
        <taxon>Helotiales</taxon>
        <taxon>Tricladiaceae</taxon>
        <taxon>Cudoniella</taxon>
    </lineage>
</organism>
<name>A0A8H4RAT8_9HELO</name>
<comment type="caution">
    <text evidence="1">The sequence shown here is derived from an EMBL/GenBank/DDBJ whole genome shotgun (WGS) entry which is preliminary data.</text>
</comment>
<dbReference type="OrthoDB" id="4062651at2759"/>
<keyword evidence="2" id="KW-1185">Reference proteome</keyword>
<dbReference type="EMBL" id="JAAMPI010001400">
    <property type="protein sequence ID" value="KAF4625359.1"/>
    <property type="molecule type" value="Genomic_DNA"/>
</dbReference>
<accession>A0A8H4RAT8</accession>